<dbReference type="Pfam" id="PF13495">
    <property type="entry name" value="Phage_int_SAM_4"/>
    <property type="match status" value="1"/>
</dbReference>
<evidence type="ECO:0000313" key="4">
    <source>
        <dbReference type="Proteomes" id="UP000275137"/>
    </source>
</evidence>
<dbReference type="Proteomes" id="UP000275137">
    <property type="component" value="Unassembled WGS sequence"/>
</dbReference>
<reference evidence="3 4" key="1">
    <citation type="submission" date="2018-10" db="EMBL/GenBank/DDBJ databases">
        <authorList>
            <person name="Chen W.-M."/>
        </authorList>
    </citation>
    <scope>NUCLEOTIDE SEQUENCE [LARGE SCALE GENOMIC DNA]</scope>
    <source>
        <strain evidence="3 4">H-5</strain>
    </source>
</reference>
<accession>A0A3N0V0E6</accession>
<dbReference type="Gene3D" id="1.10.150.130">
    <property type="match status" value="1"/>
</dbReference>
<evidence type="ECO:0000313" key="3">
    <source>
        <dbReference type="EMBL" id="ROH86279.1"/>
    </source>
</evidence>
<comment type="caution">
    <text evidence="3">The sequence shown here is derived from an EMBL/GenBank/DDBJ whole genome shotgun (WGS) entry which is preliminary data.</text>
</comment>
<dbReference type="GO" id="GO:0015074">
    <property type="term" value="P:DNA integration"/>
    <property type="evidence" value="ECO:0007669"/>
    <property type="project" value="InterPro"/>
</dbReference>
<proteinExistence type="predicted"/>
<keyword evidence="4" id="KW-1185">Reference proteome</keyword>
<dbReference type="InterPro" id="IPR010998">
    <property type="entry name" value="Integrase_recombinase_N"/>
</dbReference>
<keyword evidence="1" id="KW-0238">DNA-binding</keyword>
<dbReference type="GO" id="GO:0003677">
    <property type="term" value="F:DNA binding"/>
    <property type="evidence" value="ECO:0007669"/>
    <property type="project" value="UniProtKB-KW"/>
</dbReference>
<sequence>MEDTSSQSQPPKLLDQVISCLRVNHYSLRTEQTYLEWIKRYIRYHQMQHPRKLGAEHVEGFLSYLAVERTVFASAQNQAKSARFTATSADVKGGAIASAGFAGRLW</sequence>
<evidence type="ECO:0000259" key="2">
    <source>
        <dbReference type="Pfam" id="PF13495"/>
    </source>
</evidence>
<protein>
    <recommendedName>
        <fullName evidence="2">Integrase SAM-like N-terminal domain-containing protein</fullName>
    </recommendedName>
</protein>
<dbReference type="EMBL" id="RJVP01000003">
    <property type="protein sequence ID" value="ROH86279.1"/>
    <property type="molecule type" value="Genomic_DNA"/>
</dbReference>
<dbReference type="InterPro" id="IPR004107">
    <property type="entry name" value="Integrase_SAM-like_N"/>
</dbReference>
<evidence type="ECO:0000256" key="1">
    <source>
        <dbReference type="ARBA" id="ARBA00023125"/>
    </source>
</evidence>
<gene>
    <name evidence="3" type="ORF">ED236_07530</name>
</gene>
<feature type="domain" description="Integrase SAM-like N-terminal" evidence="2">
    <location>
        <begin position="13"/>
        <end position="82"/>
    </location>
</feature>
<organism evidence="3 4">
    <name type="scientific">Pseudomethylobacillus aquaticus</name>
    <dbReference type="NCBI Taxonomy" id="2676064"/>
    <lineage>
        <taxon>Bacteria</taxon>
        <taxon>Pseudomonadati</taxon>
        <taxon>Pseudomonadota</taxon>
        <taxon>Betaproteobacteria</taxon>
        <taxon>Nitrosomonadales</taxon>
        <taxon>Methylophilaceae</taxon>
        <taxon>Pseudomethylobacillus</taxon>
    </lineage>
</organism>
<name>A0A3N0V0E6_9PROT</name>
<dbReference type="AlphaFoldDB" id="A0A3N0V0E6"/>